<organism evidence="2 3">
    <name type="scientific">Polyporus arcularius HHB13444</name>
    <dbReference type="NCBI Taxonomy" id="1314778"/>
    <lineage>
        <taxon>Eukaryota</taxon>
        <taxon>Fungi</taxon>
        <taxon>Dikarya</taxon>
        <taxon>Basidiomycota</taxon>
        <taxon>Agaricomycotina</taxon>
        <taxon>Agaricomycetes</taxon>
        <taxon>Polyporales</taxon>
        <taxon>Polyporaceae</taxon>
        <taxon>Polyporus</taxon>
    </lineage>
</organism>
<name>A0A5C3NMY8_9APHY</name>
<evidence type="ECO:0000256" key="1">
    <source>
        <dbReference type="SAM" id="MobiDB-lite"/>
    </source>
</evidence>
<dbReference type="EMBL" id="ML212444">
    <property type="protein sequence ID" value="TFK78584.1"/>
    <property type="molecule type" value="Genomic_DNA"/>
</dbReference>
<keyword evidence="3" id="KW-1185">Reference proteome</keyword>
<sequence>GRIFVYVHDTSEEGNLDYYRFAKELTFPDGTEDAVTAAGFLKLRPGDYVFARDAHGSGAEEDDHPVSHIMGPEELIDADKARKVDGVWEGGLLWERSDYAVNIAASERCYTAAQSYQIQRNLTSPAVGAKVYGDPTDHHELRRELHAEVNNLPPVGCPDNIAFPTMQVNIACTKPHDALAGTDWCVPQQRGSRACGLVAQMICTEQRGIITTCFSGLHFHGGFPPTAAPGETPDPNSYRIVIVCYPPRACMDGDSMIGFGALPEGKLFSLSPEMMNPVYDAQTFSTNNANWLSDGLRLTTEQAFLNWYYRALCQMISFFTRQVPSSAQLKFDVDKFRECLSMTPPGKPSLKPAPWPLAPGRSADVDRARKDAADRWAAHKARVSSFIPHAVHVMHEKAERERLEQEREEREKQTKCSKQGEVVYYSRALRTD</sequence>
<accession>A0A5C3NMY8</accession>
<reference evidence="2 3" key="1">
    <citation type="journal article" date="2019" name="Nat. Ecol. Evol.">
        <title>Megaphylogeny resolves global patterns of mushroom evolution.</title>
        <authorList>
            <person name="Varga T."/>
            <person name="Krizsan K."/>
            <person name="Foldi C."/>
            <person name="Dima B."/>
            <person name="Sanchez-Garcia M."/>
            <person name="Sanchez-Ramirez S."/>
            <person name="Szollosi G.J."/>
            <person name="Szarkandi J.G."/>
            <person name="Papp V."/>
            <person name="Albert L."/>
            <person name="Andreopoulos W."/>
            <person name="Angelini C."/>
            <person name="Antonin V."/>
            <person name="Barry K.W."/>
            <person name="Bougher N.L."/>
            <person name="Buchanan P."/>
            <person name="Buyck B."/>
            <person name="Bense V."/>
            <person name="Catcheside P."/>
            <person name="Chovatia M."/>
            <person name="Cooper J."/>
            <person name="Damon W."/>
            <person name="Desjardin D."/>
            <person name="Finy P."/>
            <person name="Geml J."/>
            <person name="Haridas S."/>
            <person name="Hughes K."/>
            <person name="Justo A."/>
            <person name="Karasinski D."/>
            <person name="Kautmanova I."/>
            <person name="Kiss B."/>
            <person name="Kocsube S."/>
            <person name="Kotiranta H."/>
            <person name="LaButti K.M."/>
            <person name="Lechner B.E."/>
            <person name="Liimatainen K."/>
            <person name="Lipzen A."/>
            <person name="Lukacs Z."/>
            <person name="Mihaltcheva S."/>
            <person name="Morgado L.N."/>
            <person name="Niskanen T."/>
            <person name="Noordeloos M.E."/>
            <person name="Ohm R.A."/>
            <person name="Ortiz-Santana B."/>
            <person name="Ovrebo C."/>
            <person name="Racz N."/>
            <person name="Riley R."/>
            <person name="Savchenko A."/>
            <person name="Shiryaev A."/>
            <person name="Soop K."/>
            <person name="Spirin V."/>
            <person name="Szebenyi C."/>
            <person name="Tomsovsky M."/>
            <person name="Tulloss R.E."/>
            <person name="Uehling J."/>
            <person name="Grigoriev I.V."/>
            <person name="Vagvolgyi C."/>
            <person name="Papp T."/>
            <person name="Martin F.M."/>
            <person name="Miettinen O."/>
            <person name="Hibbett D.S."/>
            <person name="Nagy L.G."/>
        </authorList>
    </citation>
    <scope>NUCLEOTIDE SEQUENCE [LARGE SCALE GENOMIC DNA]</scope>
    <source>
        <strain evidence="2 3">HHB13444</strain>
    </source>
</reference>
<feature type="compositionally biased region" description="Basic and acidic residues" evidence="1">
    <location>
        <begin position="397"/>
        <end position="414"/>
    </location>
</feature>
<proteinExistence type="predicted"/>
<dbReference type="AlphaFoldDB" id="A0A5C3NMY8"/>
<feature type="non-terminal residue" evidence="2">
    <location>
        <position position="1"/>
    </location>
</feature>
<evidence type="ECO:0000313" key="3">
    <source>
        <dbReference type="Proteomes" id="UP000308197"/>
    </source>
</evidence>
<feature type="region of interest" description="Disordered" evidence="1">
    <location>
        <begin position="397"/>
        <end position="418"/>
    </location>
</feature>
<evidence type="ECO:0000313" key="2">
    <source>
        <dbReference type="EMBL" id="TFK78584.1"/>
    </source>
</evidence>
<protein>
    <submittedName>
        <fullName evidence="2">Uncharacterized protein</fullName>
    </submittedName>
</protein>
<dbReference type="Proteomes" id="UP000308197">
    <property type="component" value="Unassembled WGS sequence"/>
</dbReference>
<gene>
    <name evidence="2" type="ORF">K466DRAFT_507077</name>
</gene>
<dbReference type="InParanoid" id="A0A5C3NMY8"/>